<reference evidence="2 3" key="1">
    <citation type="submission" date="2018-09" db="EMBL/GenBank/DDBJ databases">
        <title>Identification of marine bacteria producing industrial enzymes.</title>
        <authorList>
            <person name="Cheng T.H."/>
            <person name="Saidin J."/>
            <person name="Muhd D.D."/>
            <person name="Isa M.N.M."/>
            <person name="Bakar M.F.A."/>
            <person name="Ismail N."/>
        </authorList>
    </citation>
    <scope>NUCLEOTIDE SEQUENCE [LARGE SCALE GENOMIC DNA]</scope>
    <source>
        <strain evidence="2 3">MNAD 1.6</strain>
    </source>
</reference>
<comment type="caution">
    <text evidence="2">The sequence shown here is derived from an EMBL/GenBank/DDBJ whole genome shotgun (WGS) entry which is preliminary data.</text>
</comment>
<name>A0A3A3EFT8_9GAMM</name>
<accession>A0A3A3EFT8</accession>
<organism evidence="2 3">
    <name type="scientific">Pseudoalteromonas gelatinilytica</name>
    <dbReference type="NCBI Taxonomy" id="1703256"/>
    <lineage>
        <taxon>Bacteria</taxon>
        <taxon>Pseudomonadati</taxon>
        <taxon>Pseudomonadota</taxon>
        <taxon>Gammaproteobacteria</taxon>
        <taxon>Alteromonadales</taxon>
        <taxon>Pseudoalteromonadaceae</taxon>
        <taxon>Pseudoalteromonas</taxon>
    </lineage>
</organism>
<dbReference type="InterPro" id="IPR025746">
    <property type="entry name" value="PilX_N_dom"/>
</dbReference>
<evidence type="ECO:0000259" key="1">
    <source>
        <dbReference type="Pfam" id="PF14341"/>
    </source>
</evidence>
<sequence length="544" mass="59074">MKKILKGQEGYALFLALLALLLLTVLGLSLMTISTNTMNYSVSERGNQSSFYIAEAGLTAKRVEIEKLVEEAFQKTQQQFEALRTPQEKARFDFEESYRQNVQTSLQGHLSVEETKSYEPQNGEIPESKTRLSLVSTDPLVYSIQSIGNVPLSTGRVQTKEVSQVFEIQLAVDKNTVTETIKGETVAKIKACFSLYTTGDLYHNTNSLKGPIYVNGTTFIQRGGAYINGNTYSVGDVRISGGGSGINGDVYTGGKVIITAGGSKVNGRVYENTPVNQVKNECVQELPQLPNVASMFPDPNISPLANAKNQSGQTIVQSGTLSLNSQALNNSVWRLSEDTYLTRLHIPSNRNLYIDMQNQDRTLFVDDLDIQNGSIHLLNANSSKLKMIVKSKFTFSNGDLNKNGKTDSMDVYYAGSTTPSLGGNSVYNADFHILKSDLTVSGSNGISGDLIHYGTGNKITVSGNGDMGNRLVLAPNSDFFLTGSGSISGNIIARNFTASGSGSIAPATDDSGEWEYTEGNTEVIEYVEYQDEGSLIKTEPISEE</sequence>
<proteinExistence type="predicted"/>
<protein>
    <recommendedName>
        <fullName evidence="1">Type 4 fimbrial biogenesis protein PilX N-terminal domain-containing protein</fullName>
    </recommendedName>
</protein>
<dbReference type="EMBL" id="QYSE01000009">
    <property type="protein sequence ID" value="RJF32066.1"/>
    <property type="molecule type" value="Genomic_DNA"/>
</dbReference>
<feature type="domain" description="Type 4 fimbrial biogenesis protein PilX N-terminal" evidence="1">
    <location>
        <begin position="10"/>
        <end position="58"/>
    </location>
</feature>
<dbReference type="Proteomes" id="UP000265938">
    <property type="component" value="Unassembled WGS sequence"/>
</dbReference>
<gene>
    <name evidence="2" type="ORF">D4741_20050</name>
</gene>
<evidence type="ECO:0000313" key="2">
    <source>
        <dbReference type="EMBL" id="RJF32066.1"/>
    </source>
</evidence>
<dbReference type="AlphaFoldDB" id="A0A3A3EFT8"/>
<dbReference type="Pfam" id="PF14341">
    <property type="entry name" value="PilX_N"/>
    <property type="match status" value="1"/>
</dbReference>
<evidence type="ECO:0000313" key="3">
    <source>
        <dbReference type="Proteomes" id="UP000265938"/>
    </source>
</evidence>